<feature type="region of interest" description="Disordered" evidence="1">
    <location>
        <begin position="103"/>
        <end position="124"/>
    </location>
</feature>
<evidence type="ECO:0000256" key="2">
    <source>
        <dbReference type="SAM" id="Phobius"/>
    </source>
</evidence>
<dbReference type="AlphaFoldDB" id="A0A831RKB1"/>
<dbReference type="InterPro" id="IPR012334">
    <property type="entry name" value="Pectin_lyas_fold"/>
</dbReference>
<dbReference type="SUPFAM" id="SSF51126">
    <property type="entry name" value="Pectin lyase-like"/>
    <property type="match status" value="1"/>
</dbReference>
<keyword evidence="2" id="KW-0812">Transmembrane</keyword>
<dbReference type="Gene3D" id="2.160.20.10">
    <property type="entry name" value="Single-stranded right-handed beta-helix, Pectin lyase-like"/>
    <property type="match status" value="1"/>
</dbReference>
<keyword evidence="2" id="KW-1133">Transmembrane helix</keyword>
<evidence type="ECO:0000313" key="3">
    <source>
        <dbReference type="EMBL" id="HEB96218.1"/>
    </source>
</evidence>
<feature type="transmembrane region" description="Helical" evidence="2">
    <location>
        <begin position="7"/>
        <end position="29"/>
    </location>
</feature>
<dbReference type="Proteomes" id="UP000886251">
    <property type="component" value="Unassembled WGS sequence"/>
</dbReference>
<comment type="caution">
    <text evidence="3">The sequence shown here is derived from an EMBL/GenBank/DDBJ whole genome shotgun (WGS) entry which is preliminary data.</text>
</comment>
<evidence type="ECO:0008006" key="4">
    <source>
        <dbReference type="Google" id="ProtNLM"/>
    </source>
</evidence>
<accession>A0A831RKB1</accession>
<name>A0A831RKB1_9GAMM</name>
<keyword evidence="2" id="KW-0472">Membrane</keyword>
<organism evidence="3">
    <name type="scientific">Sedimenticola thiotaurini</name>
    <dbReference type="NCBI Taxonomy" id="1543721"/>
    <lineage>
        <taxon>Bacteria</taxon>
        <taxon>Pseudomonadati</taxon>
        <taxon>Pseudomonadota</taxon>
        <taxon>Gammaproteobacteria</taxon>
        <taxon>Chromatiales</taxon>
        <taxon>Sedimenticolaceae</taxon>
        <taxon>Sedimenticola</taxon>
    </lineage>
</organism>
<protein>
    <recommendedName>
        <fullName evidence="4">Right handed beta helix domain-containing protein</fullName>
    </recommendedName>
</protein>
<proteinExistence type="predicted"/>
<dbReference type="InterPro" id="IPR011050">
    <property type="entry name" value="Pectin_lyase_fold/virulence"/>
</dbReference>
<gene>
    <name evidence="3" type="ORF">ENI96_07290</name>
</gene>
<reference evidence="3" key="1">
    <citation type="journal article" date="2020" name="mSystems">
        <title>Genome- and Community-Level Interaction Insights into Carbon Utilization and Element Cycling Functions of Hydrothermarchaeota in Hydrothermal Sediment.</title>
        <authorList>
            <person name="Zhou Z."/>
            <person name="Liu Y."/>
            <person name="Xu W."/>
            <person name="Pan J."/>
            <person name="Luo Z.H."/>
            <person name="Li M."/>
        </authorList>
    </citation>
    <scope>NUCLEOTIDE SEQUENCE [LARGE SCALE GENOMIC DNA]</scope>
    <source>
        <strain evidence="3">HyVt-443</strain>
    </source>
</reference>
<evidence type="ECO:0000256" key="1">
    <source>
        <dbReference type="SAM" id="MobiDB-lite"/>
    </source>
</evidence>
<sequence length="526" mass="57436">MYRRLLRYLLVSGVIANLLAIATVAWVFLAIGESPWLLLEKAANRYAYQSYGLRRKLARITLDSGLVADWDAAPAAGPAPFPTLEEWRGQGASPTRLYSRQAYDRRGRPVGSQRTTSTSTGSGATIRVSGTRELLAAIRSARPGDTIEPEPGVYRLRGRSIPLVRGGTADAPVSIRARRLGDVRLDMETLEGFHVLSPYWVFENLDIRGTCSSDSRCEHAFHVVGRGRGFVLRNSRLADFNAPVKVNGTKVAGKQRYPDHGLIEYNSFVNSRPRDTGNPVTLLNIDNVNGWVVRGNLIADFSKKRSDRISYGAFMKGNGRDGVFERNLVICEMNLPADRGVRIGLSFGGGGTGGQFCRDGSCEREFTNGIMRNNVILNCSRDVGIYLNRAYQTGIFNNLIHNSLGIDVRFSSSTASIANNLISGRIRERDDGLALSANNLVYRGCFREIPILSGCPFERWFTAPAAADLSPTAEFPGPKLLGRGIDVEGLDDDFCGTARTPPIDMGPIQYSAGRVCNPAGPGEPAK</sequence>
<dbReference type="EMBL" id="DRKP01000082">
    <property type="protein sequence ID" value="HEB96218.1"/>
    <property type="molecule type" value="Genomic_DNA"/>
</dbReference>
<feature type="compositionally biased region" description="Low complexity" evidence="1">
    <location>
        <begin position="111"/>
        <end position="123"/>
    </location>
</feature>